<keyword evidence="2" id="KW-1185">Reference proteome</keyword>
<dbReference type="Proteomes" id="UP000187203">
    <property type="component" value="Unassembled WGS sequence"/>
</dbReference>
<gene>
    <name evidence="1" type="ORF">COLO4_35842</name>
</gene>
<evidence type="ECO:0000313" key="2">
    <source>
        <dbReference type="Proteomes" id="UP000187203"/>
    </source>
</evidence>
<proteinExistence type="predicted"/>
<name>A0A1R3GCU3_9ROSI</name>
<sequence length="64" mass="6825">MLFTASSSFECLHLIFDWSLGSPGTLPYPKVQIPKDLFVATCEKGGELATMANSASRSVPTSST</sequence>
<comment type="caution">
    <text evidence="1">The sequence shown here is derived from an EMBL/GenBank/DDBJ whole genome shotgun (WGS) entry which is preliminary data.</text>
</comment>
<protein>
    <submittedName>
        <fullName evidence="1">Uncharacterized protein</fullName>
    </submittedName>
</protein>
<reference evidence="2" key="1">
    <citation type="submission" date="2013-09" db="EMBL/GenBank/DDBJ databases">
        <title>Corchorus olitorius genome sequencing.</title>
        <authorList>
            <person name="Alam M."/>
            <person name="Haque M.S."/>
            <person name="Islam M.S."/>
            <person name="Emdad E.M."/>
            <person name="Islam M.M."/>
            <person name="Ahmed B."/>
            <person name="Halim A."/>
            <person name="Hossen Q.M.M."/>
            <person name="Hossain M.Z."/>
            <person name="Ahmed R."/>
            <person name="Khan M.M."/>
            <person name="Islam R."/>
            <person name="Rashid M.M."/>
            <person name="Khan S.A."/>
            <person name="Rahman M.S."/>
            <person name="Alam M."/>
            <person name="Yahiya A.S."/>
            <person name="Khan M.S."/>
            <person name="Azam M.S."/>
            <person name="Haque T."/>
            <person name="Lashkar M.Z.H."/>
            <person name="Akhand A.I."/>
            <person name="Morshed G."/>
            <person name="Roy S."/>
            <person name="Uddin K.S."/>
            <person name="Rabeya T."/>
            <person name="Hossain A.S."/>
            <person name="Chowdhury A."/>
            <person name="Snigdha A.R."/>
            <person name="Mortoza M.S."/>
            <person name="Matin S.A."/>
            <person name="Hoque S.M.E."/>
            <person name="Islam M.K."/>
            <person name="Roy D.K."/>
            <person name="Haider R."/>
            <person name="Moosa M.M."/>
            <person name="Elias S.M."/>
            <person name="Hasan A.M."/>
            <person name="Jahan S."/>
            <person name="Shafiuddin M."/>
            <person name="Mahmood N."/>
            <person name="Shommy N.S."/>
        </authorList>
    </citation>
    <scope>NUCLEOTIDE SEQUENCE [LARGE SCALE GENOMIC DNA]</scope>
    <source>
        <strain evidence="2">cv. O-4</strain>
    </source>
</reference>
<dbReference type="AlphaFoldDB" id="A0A1R3GCU3"/>
<dbReference type="EMBL" id="AWUE01022824">
    <property type="protein sequence ID" value="OMO55883.1"/>
    <property type="molecule type" value="Genomic_DNA"/>
</dbReference>
<evidence type="ECO:0000313" key="1">
    <source>
        <dbReference type="EMBL" id="OMO55883.1"/>
    </source>
</evidence>
<organism evidence="1 2">
    <name type="scientific">Corchorus olitorius</name>
    <dbReference type="NCBI Taxonomy" id="93759"/>
    <lineage>
        <taxon>Eukaryota</taxon>
        <taxon>Viridiplantae</taxon>
        <taxon>Streptophyta</taxon>
        <taxon>Embryophyta</taxon>
        <taxon>Tracheophyta</taxon>
        <taxon>Spermatophyta</taxon>
        <taxon>Magnoliopsida</taxon>
        <taxon>eudicotyledons</taxon>
        <taxon>Gunneridae</taxon>
        <taxon>Pentapetalae</taxon>
        <taxon>rosids</taxon>
        <taxon>malvids</taxon>
        <taxon>Malvales</taxon>
        <taxon>Malvaceae</taxon>
        <taxon>Grewioideae</taxon>
        <taxon>Apeibeae</taxon>
        <taxon>Corchorus</taxon>
    </lineage>
</organism>
<accession>A0A1R3GCU3</accession>